<dbReference type="CDD" id="cd03058">
    <property type="entry name" value="GST_N_Tau"/>
    <property type="match status" value="1"/>
</dbReference>
<feature type="domain" description="GST N-terminal" evidence="5">
    <location>
        <begin position="4"/>
        <end position="83"/>
    </location>
</feature>
<dbReference type="GO" id="GO:0005737">
    <property type="term" value="C:cytoplasm"/>
    <property type="evidence" value="ECO:0007669"/>
    <property type="project" value="TreeGrafter"/>
</dbReference>
<dbReference type="Gene3D" id="3.40.30.10">
    <property type="entry name" value="Glutaredoxin"/>
    <property type="match status" value="1"/>
</dbReference>
<dbReference type="OrthoDB" id="4951845at2759"/>
<evidence type="ECO:0000313" key="8">
    <source>
        <dbReference type="Proteomes" id="UP000886520"/>
    </source>
</evidence>
<comment type="similarity">
    <text evidence="3">Belongs to the GST superfamily. Tau family.</text>
</comment>
<dbReference type="Proteomes" id="UP000886520">
    <property type="component" value="Chromosome 24"/>
</dbReference>
<dbReference type="SFLD" id="SFLDG01152">
    <property type="entry name" value="Main.3:_Omega-_and_Tau-like"/>
    <property type="match status" value="1"/>
</dbReference>
<name>A0A9D4Z317_ADICA</name>
<dbReference type="SUPFAM" id="SSF52833">
    <property type="entry name" value="Thioredoxin-like"/>
    <property type="match status" value="1"/>
</dbReference>
<protein>
    <recommendedName>
        <fullName evidence="1">glutathione transferase</fullName>
        <ecNumber evidence="1">2.5.1.18</ecNumber>
    </recommendedName>
</protein>
<dbReference type="FunFam" id="3.40.30.10:FF:000044">
    <property type="entry name" value="Glutathione S-transferase GSTU6"/>
    <property type="match status" value="1"/>
</dbReference>
<evidence type="ECO:0000256" key="3">
    <source>
        <dbReference type="ARBA" id="ARBA00025743"/>
    </source>
</evidence>
<dbReference type="InterPro" id="IPR004045">
    <property type="entry name" value="Glutathione_S-Trfase_N"/>
</dbReference>
<dbReference type="GO" id="GO:0004364">
    <property type="term" value="F:glutathione transferase activity"/>
    <property type="evidence" value="ECO:0007669"/>
    <property type="project" value="UniProtKB-EC"/>
</dbReference>
<dbReference type="InterPro" id="IPR036249">
    <property type="entry name" value="Thioredoxin-like_sf"/>
</dbReference>
<dbReference type="Gene3D" id="1.20.1050.10">
    <property type="match status" value="1"/>
</dbReference>
<dbReference type="Pfam" id="PF13410">
    <property type="entry name" value="GST_C_2"/>
    <property type="match status" value="1"/>
</dbReference>
<comment type="caution">
    <text evidence="7">The sequence shown here is derived from an EMBL/GenBank/DDBJ whole genome shotgun (WGS) entry which is preliminary data.</text>
</comment>
<dbReference type="SUPFAM" id="SSF47616">
    <property type="entry name" value="GST C-terminal domain-like"/>
    <property type="match status" value="1"/>
</dbReference>
<dbReference type="PANTHER" id="PTHR11260">
    <property type="entry name" value="GLUTATHIONE S-TRANSFERASE, GST, SUPERFAMILY, GST DOMAIN CONTAINING"/>
    <property type="match status" value="1"/>
</dbReference>
<accession>A0A9D4Z317</accession>
<dbReference type="SFLD" id="SFLDG00358">
    <property type="entry name" value="Main_(cytGST)"/>
    <property type="match status" value="1"/>
</dbReference>
<proteinExistence type="inferred from homology"/>
<evidence type="ECO:0000259" key="5">
    <source>
        <dbReference type="PROSITE" id="PS50404"/>
    </source>
</evidence>
<evidence type="ECO:0000256" key="2">
    <source>
        <dbReference type="ARBA" id="ARBA00022679"/>
    </source>
</evidence>
<dbReference type="PROSITE" id="PS50404">
    <property type="entry name" value="GST_NTER"/>
    <property type="match status" value="1"/>
</dbReference>
<dbReference type="EC" id="2.5.1.18" evidence="1"/>
<dbReference type="InterPro" id="IPR045074">
    <property type="entry name" value="GST_C_Tau"/>
</dbReference>
<reference evidence="7" key="1">
    <citation type="submission" date="2021-01" db="EMBL/GenBank/DDBJ databases">
        <title>Adiantum capillus-veneris genome.</title>
        <authorList>
            <person name="Fang Y."/>
            <person name="Liao Q."/>
        </authorList>
    </citation>
    <scope>NUCLEOTIDE SEQUENCE</scope>
    <source>
        <strain evidence="7">H3</strain>
        <tissue evidence="7">Leaf</tissue>
    </source>
</reference>
<sequence length="229" mass="24834">MAGEKVQLLSAMPSPYVMRVEVALVVKGVDYEKVPQDLSNKSELLLHSNPIYKKVPVLLHNGKAVCESGIIVQYVDEAWPSADGGNLLPADAYGRAMARFWADFVDKKVFDALFGTLKASKGTEEEKKAAEENVVAVMSTLEEALVKGGEGPFYGGARMGLVDVMLVPLLAWLPAIEELAQLSLPWASKLPCLEAWFAASKAHPATAVLPEPPKITEFVTNVILPRFAN</sequence>
<dbReference type="AlphaFoldDB" id="A0A9D4Z317"/>
<dbReference type="CDD" id="cd03185">
    <property type="entry name" value="GST_C_Tau"/>
    <property type="match status" value="1"/>
</dbReference>
<evidence type="ECO:0000259" key="6">
    <source>
        <dbReference type="PROSITE" id="PS50405"/>
    </source>
</evidence>
<keyword evidence="8" id="KW-1185">Reference proteome</keyword>
<dbReference type="PANTHER" id="PTHR11260:SF781">
    <property type="entry name" value="GLUTATHIONE S-TRANSFERASE U19"/>
    <property type="match status" value="1"/>
</dbReference>
<comment type="catalytic activity">
    <reaction evidence="4">
        <text>RX + glutathione = an S-substituted glutathione + a halide anion + H(+)</text>
        <dbReference type="Rhea" id="RHEA:16437"/>
        <dbReference type="ChEBI" id="CHEBI:15378"/>
        <dbReference type="ChEBI" id="CHEBI:16042"/>
        <dbReference type="ChEBI" id="CHEBI:17792"/>
        <dbReference type="ChEBI" id="CHEBI:57925"/>
        <dbReference type="ChEBI" id="CHEBI:90779"/>
        <dbReference type="EC" id="2.5.1.18"/>
    </reaction>
</comment>
<keyword evidence="2" id="KW-0808">Transferase</keyword>
<evidence type="ECO:0000256" key="4">
    <source>
        <dbReference type="ARBA" id="ARBA00047960"/>
    </source>
</evidence>
<evidence type="ECO:0000313" key="7">
    <source>
        <dbReference type="EMBL" id="KAI5060488.1"/>
    </source>
</evidence>
<dbReference type="InterPro" id="IPR045073">
    <property type="entry name" value="Omega/Tau-like"/>
</dbReference>
<dbReference type="GO" id="GO:0006749">
    <property type="term" value="P:glutathione metabolic process"/>
    <property type="evidence" value="ECO:0007669"/>
    <property type="project" value="InterPro"/>
</dbReference>
<dbReference type="InterPro" id="IPR010987">
    <property type="entry name" value="Glutathione-S-Trfase_C-like"/>
</dbReference>
<dbReference type="Pfam" id="PF02798">
    <property type="entry name" value="GST_N"/>
    <property type="match status" value="1"/>
</dbReference>
<evidence type="ECO:0000256" key="1">
    <source>
        <dbReference type="ARBA" id="ARBA00012452"/>
    </source>
</evidence>
<dbReference type="SFLD" id="SFLDS00019">
    <property type="entry name" value="Glutathione_Transferase_(cytos"/>
    <property type="match status" value="1"/>
</dbReference>
<dbReference type="PROSITE" id="PS50405">
    <property type="entry name" value="GST_CTER"/>
    <property type="match status" value="1"/>
</dbReference>
<gene>
    <name evidence="7" type="ORF">GOP47_0024908</name>
</gene>
<dbReference type="InterPro" id="IPR040079">
    <property type="entry name" value="Glutathione_S-Trfase"/>
</dbReference>
<dbReference type="EMBL" id="JABFUD020000024">
    <property type="protein sequence ID" value="KAI5060488.1"/>
    <property type="molecule type" value="Genomic_DNA"/>
</dbReference>
<organism evidence="7 8">
    <name type="scientific">Adiantum capillus-veneris</name>
    <name type="common">Maidenhair fern</name>
    <dbReference type="NCBI Taxonomy" id="13818"/>
    <lineage>
        <taxon>Eukaryota</taxon>
        <taxon>Viridiplantae</taxon>
        <taxon>Streptophyta</taxon>
        <taxon>Embryophyta</taxon>
        <taxon>Tracheophyta</taxon>
        <taxon>Polypodiopsida</taxon>
        <taxon>Polypodiidae</taxon>
        <taxon>Polypodiales</taxon>
        <taxon>Pteridineae</taxon>
        <taxon>Pteridaceae</taxon>
        <taxon>Vittarioideae</taxon>
        <taxon>Adiantum</taxon>
    </lineage>
</organism>
<dbReference type="InterPro" id="IPR036282">
    <property type="entry name" value="Glutathione-S-Trfase_C_sf"/>
</dbReference>
<feature type="domain" description="GST C-terminal" evidence="6">
    <location>
        <begin position="91"/>
        <end position="222"/>
    </location>
</feature>